<dbReference type="InterPro" id="IPR010359">
    <property type="entry name" value="IrrE_HExxH"/>
</dbReference>
<dbReference type="Gene3D" id="1.10.260.40">
    <property type="entry name" value="lambda repressor-like DNA-binding domains"/>
    <property type="match status" value="1"/>
</dbReference>
<gene>
    <name evidence="3" type="ORF">GCM10009811_36340</name>
</gene>
<evidence type="ECO:0000313" key="4">
    <source>
        <dbReference type="Proteomes" id="UP001499938"/>
    </source>
</evidence>
<dbReference type="SUPFAM" id="SSF47413">
    <property type="entry name" value="lambda repressor-like DNA-binding domains"/>
    <property type="match status" value="1"/>
</dbReference>
<dbReference type="SMART" id="SM00530">
    <property type="entry name" value="HTH_XRE"/>
    <property type="match status" value="1"/>
</dbReference>
<comment type="caution">
    <text evidence="3">The sequence shown here is derived from an EMBL/GenBank/DDBJ whole genome shotgun (WGS) entry which is preliminary data.</text>
</comment>
<dbReference type="InterPro" id="IPR001387">
    <property type="entry name" value="Cro/C1-type_HTH"/>
</dbReference>
<name>A0ABP4YBL0_9MICO</name>
<dbReference type="Pfam" id="PF06114">
    <property type="entry name" value="Peptidase_M78"/>
    <property type="match status" value="1"/>
</dbReference>
<accession>A0ABP4YBL0</accession>
<dbReference type="Pfam" id="PF01381">
    <property type="entry name" value="HTH_3"/>
    <property type="match status" value="1"/>
</dbReference>
<feature type="domain" description="HTH cro/C1-type" evidence="2">
    <location>
        <begin position="23"/>
        <end position="77"/>
    </location>
</feature>
<dbReference type="InterPro" id="IPR010982">
    <property type="entry name" value="Lambda_DNA-bd_dom_sf"/>
</dbReference>
<organism evidence="3 4">
    <name type="scientific">Nostocoides veronense</name>
    <dbReference type="NCBI Taxonomy" id="330836"/>
    <lineage>
        <taxon>Bacteria</taxon>
        <taxon>Bacillati</taxon>
        <taxon>Actinomycetota</taxon>
        <taxon>Actinomycetes</taxon>
        <taxon>Micrococcales</taxon>
        <taxon>Intrasporangiaceae</taxon>
        <taxon>Nostocoides</taxon>
    </lineage>
</organism>
<keyword evidence="4" id="KW-1185">Reference proteome</keyword>
<sequence length="385" mass="43274">MPTEYVGDADLAAVARMFDPARLAQARRISKMSKADLHRKVGVSAAAIGQYERGEVRPRAETVAALATALGVPPGFFALGRPRVQVDIAEASFRRLRSTTVTQQQQATAYVEQVWELSCYLEEGVEFPELDLPAWAHADSHDVPDPATAARAMRQHWLLGSGPIEHLVYQLEQHGILTVFFSMKEDAALDEKSRIDAFSTIALPRPMIVLTPDKANDVMRHRFSAAHELGHIVLHHGRQGTDSQLERQADMFAAEFLTPRDAIRDQLPRRINFNRYEELSQLWGVSINSLIFRSRELDLISESTARRAYITLNGIARRPMPVHDYPGERPELLKSALELLDQAGVPLTQVAEDLQMTPRHIRRLADIDDPQPKLTLVKDHPDARK</sequence>
<dbReference type="PANTHER" id="PTHR43236">
    <property type="entry name" value="ANTITOXIN HIGA1"/>
    <property type="match status" value="1"/>
</dbReference>
<evidence type="ECO:0000256" key="1">
    <source>
        <dbReference type="ARBA" id="ARBA00007227"/>
    </source>
</evidence>
<dbReference type="Proteomes" id="UP001499938">
    <property type="component" value="Unassembled WGS sequence"/>
</dbReference>
<evidence type="ECO:0000313" key="3">
    <source>
        <dbReference type="EMBL" id="GAA1810112.1"/>
    </source>
</evidence>
<dbReference type="InterPro" id="IPR052345">
    <property type="entry name" value="Rad_response_metalloprotease"/>
</dbReference>
<dbReference type="EMBL" id="BAAAPO010000068">
    <property type="protein sequence ID" value="GAA1810112.1"/>
    <property type="molecule type" value="Genomic_DNA"/>
</dbReference>
<dbReference type="Gene3D" id="1.10.10.2910">
    <property type="match status" value="1"/>
</dbReference>
<reference evidence="4" key="1">
    <citation type="journal article" date="2019" name="Int. J. Syst. Evol. Microbiol.">
        <title>The Global Catalogue of Microorganisms (GCM) 10K type strain sequencing project: providing services to taxonomists for standard genome sequencing and annotation.</title>
        <authorList>
            <consortium name="The Broad Institute Genomics Platform"/>
            <consortium name="The Broad Institute Genome Sequencing Center for Infectious Disease"/>
            <person name="Wu L."/>
            <person name="Ma J."/>
        </authorList>
    </citation>
    <scope>NUCLEOTIDE SEQUENCE [LARGE SCALE GENOMIC DNA]</scope>
    <source>
        <strain evidence="4">JCM 15592</strain>
    </source>
</reference>
<dbReference type="CDD" id="cd00093">
    <property type="entry name" value="HTH_XRE"/>
    <property type="match status" value="1"/>
</dbReference>
<comment type="similarity">
    <text evidence="1">Belongs to the short-chain fatty acyl-CoA assimilation regulator (ScfR) family.</text>
</comment>
<dbReference type="PANTHER" id="PTHR43236:SF1">
    <property type="entry name" value="BLL7220 PROTEIN"/>
    <property type="match status" value="1"/>
</dbReference>
<proteinExistence type="inferred from homology"/>
<dbReference type="PROSITE" id="PS50943">
    <property type="entry name" value="HTH_CROC1"/>
    <property type="match status" value="1"/>
</dbReference>
<dbReference type="RefSeq" id="WP_344089051.1">
    <property type="nucleotide sequence ID" value="NZ_BAAAPO010000068.1"/>
</dbReference>
<protein>
    <submittedName>
        <fullName evidence="3">XRE family transcriptional regulator</fullName>
    </submittedName>
</protein>
<evidence type="ECO:0000259" key="2">
    <source>
        <dbReference type="PROSITE" id="PS50943"/>
    </source>
</evidence>